<dbReference type="InterPro" id="IPR004488">
    <property type="entry name" value="Mg/Co-transport_prot_CorA"/>
</dbReference>
<comment type="subcellular location">
    <subcellularLocation>
        <location evidence="1">Cell membrane</location>
        <topology evidence="1">Multi-pass membrane protein</topology>
    </subcellularLocation>
    <subcellularLocation>
        <location evidence="8">Membrane</location>
        <topology evidence="8">Multi-pass membrane protein</topology>
    </subcellularLocation>
</comment>
<dbReference type="InterPro" id="IPR002523">
    <property type="entry name" value="MgTranspt_CorA/ZnTranspt_ZntB"/>
</dbReference>
<dbReference type="GO" id="GO:0050897">
    <property type="term" value="F:cobalt ion binding"/>
    <property type="evidence" value="ECO:0007669"/>
    <property type="project" value="TreeGrafter"/>
</dbReference>
<feature type="transmembrane region" description="Helical" evidence="8">
    <location>
        <begin position="296"/>
        <end position="316"/>
    </location>
</feature>
<dbReference type="InterPro" id="IPR045861">
    <property type="entry name" value="CorA_cytoplasmic_dom"/>
</dbReference>
<dbReference type="Pfam" id="PF01544">
    <property type="entry name" value="CorA"/>
    <property type="match status" value="1"/>
</dbReference>
<evidence type="ECO:0000256" key="4">
    <source>
        <dbReference type="ARBA" id="ARBA00022475"/>
    </source>
</evidence>
<evidence type="ECO:0000313" key="9">
    <source>
        <dbReference type="EMBL" id="KPJ69508.1"/>
    </source>
</evidence>
<proteinExistence type="inferred from homology"/>
<evidence type="ECO:0000256" key="8">
    <source>
        <dbReference type="RuleBase" id="RU362010"/>
    </source>
</evidence>
<dbReference type="FunFam" id="1.20.58.340:FF:000012">
    <property type="entry name" value="Magnesium transport protein CorA"/>
    <property type="match status" value="1"/>
</dbReference>
<evidence type="ECO:0000313" key="10">
    <source>
        <dbReference type="Proteomes" id="UP000051861"/>
    </source>
</evidence>
<dbReference type="NCBIfam" id="TIGR00383">
    <property type="entry name" value="corA"/>
    <property type="match status" value="1"/>
</dbReference>
<dbReference type="SUPFAM" id="SSF143865">
    <property type="entry name" value="CorA soluble domain-like"/>
    <property type="match status" value="1"/>
</dbReference>
<evidence type="ECO:0000256" key="6">
    <source>
        <dbReference type="ARBA" id="ARBA00022989"/>
    </source>
</evidence>
<dbReference type="GO" id="GO:0015087">
    <property type="term" value="F:cobalt ion transmembrane transporter activity"/>
    <property type="evidence" value="ECO:0007669"/>
    <property type="project" value="UniProtKB-UniRule"/>
</dbReference>
<dbReference type="Gene3D" id="1.20.58.340">
    <property type="entry name" value="Magnesium transport protein CorA, transmembrane region"/>
    <property type="match status" value="2"/>
</dbReference>
<keyword evidence="7 8" id="KW-0472">Membrane</keyword>
<dbReference type="InterPro" id="IPR045863">
    <property type="entry name" value="CorA_TM1_TM2"/>
</dbReference>
<dbReference type="EMBL" id="LIZX01000023">
    <property type="protein sequence ID" value="KPJ69508.1"/>
    <property type="molecule type" value="Genomic_DNA"/>
</dbReference>
<feature type="transmembrane region" description="Helical" evidence="8">
    <location>
        <begin position="328"/>
        <end position="348"/>
    </location>
</feature>
<dbReference type="GO" id="GO:0015095">
    <property type="term" value="F:magnesium ion transmembrane transporter activity"/>
    <property type="evidence" value="ECO:0007669"/>
    <property type="project" value="UniProtKB-UniRule"/>
</dbReference>
<comment type="similarity">
    <text evidence="2 8">Belongs to the CorA metal ion transporter (MIT) (TC 1.A.35) family.</text>
</comment>
<keyword evidence="8" id="KW-0460">Magnesium</keyword>
<dbReference type="Gene3D" id="3.30.460.20">
    <property type="entry name" value="CorA soluble domain-like"/>
    <property type="match status" value="1"/>
</dbReference>
<reference evidence="9 10" key="1">
    <citation type="journal article" date="2015" name="Microbiome">
        <title>Genomic resolution of linkages in carbon, nitrogen, and sulfur cycling among widespread estuary sediment bacteria.</title>
        <authorList>
            <person name="Baker B.J."/>
            <person name="Lazar C.S."/>
            <person name="Teske A.P."/>
            <person name="Dick G.J."/>
        </authorList>
    </citation>
    <scope>NUCLEOTIDE SEQUENCE [LARGE SCALE GENOMIC DNA]</scope>
    <source>
        <strain evidence="9">DG_54_3</strain>
    </source>
</reference>
<dbReference type="AlphaFoldDB" id="A0A0S7Y4G5"/>
<dbReference type="SUPFAM" id="SSF144083">
    <property type="entry name" value="Magnesium transport protein CorA, transmembrane region"/>
    <property type="match status" value="1"/>
</dbReference>
<keyword evidence="8" id="KW-0406">Ion transport</keyword>
<dbReference type="Proteomes" id="UP000051861">
    <property type="component" value="Unassembled WGS sequence"/>
</dbReference>
<name>A0A0S7Y4G5_UNCSA</name>
<keyword evidence="5 8" id="KW-0812">Transmembrane</keyword>
<evidence type="ECO:0000256" key="3">
    <source>
        <dbReference type="ARBA" id="ARBA00022448"/>
    </source>
</evidence>
<keyword evidence="3 8" id="KW-0813">Transport</keyword>
<keyword evidence="6 8" id="KW-1133">Transmembrane helix</keyword>
<evidence type="ECO:0000256" key="7">
    <source>
        <dbReference type="ARBA" id="ARBA00023136"/>
    </source>
</evidence>
<dbReference type="PATRIC" id="fig|1703775.3.peg.829"/>
<organism evidence="9 10">
    <name type="scientific">candidate division WOR-1 bacterium DG_54_3</name>
    <dbReference type="NCBI Taxonomy" id="1703775"/>
    <lineage>
        <taxon>Bacteria</taxon>
        <taxon>Bacillati</taxon>
        <taxon>Saganbacteria</taxon>
    </lineage>
</organism>
<sequence length="354" mass="40633">MPRPIKRMSKAKGLPPGTLVHIGEEKTEKVKITVIDYDQSAIEEKEVKTVEECFPYKDKSTITWINVDGIHQTDIIQKIGDNYGLHPLVLEDIVNTGQRPKMEDCGDYIFIVLKMLYLNNRGDLIVAEQVSLILGKNYVISFQEREGDVFSPIRDRLKNAKGRIRQMGADYLAYALIDAIVDGYFVVLEKTGERIEFVEDKLITNPRPKILQLIHNVKSDMIFLRRSVWPLREVIGGMQRSESALIQNTTEAYLRDVYDHTIQVVDSIESYREMASGLLDIYLSSISNRMNEVMKVLTIIATIFIPLTFIAGIYGMNFKYMPELGWPWGYPLVLGVMILIGLVMIAYFKRKKWI</sequence>
<accession>A0A0S7Y4G5</accession>
<evidence type="ECO:0000256" key="5">
    <source>
        <dbReference type="ARBA" id="ARBA00022692"/>
    </source>
</evidence>
<dbReference type="PANTHER" id="PTHR46494:SF1">
    <property type="entry name" value="CORA FAMILY METAL ION TRANSPORTER (EUROFUNG)"/>
    <property type="match status" value="1"/>
</dbReference>
<comment type="function">
    <text evidence="8">Mediates influx of magnesium ions.</text>
</comment>
<gene>
    <name evidence="8" type="primary">corA</name>
    <name evidence="9" type="ORF">AMJ44_03690</name>
</gene>
<dbReference type="CDD" id="cd12828">
    <property type="entry name" value="TmCorA-like_1"/>
    <property type="match status" value="1"/>
</dbReference>
<keyword evidence="4 8" id="KW-1003">Cell membrane</keyword>
<comment type="caution">
    <text evidence="9">The sequence shown here is derived from an EMBL/GenBank/DDBJ whole genome shotgun (WGS) entry which is preliminary data.</text>
</comment>
<evidence type="ECO:0000256" key="1">
    <source>
        <dbReference type="ARBA" id="ARBA00004651"/>
    </source>
</evidence>
<dbReference type="GO" id="GO:0000287">
    <property type="term" value="F:magnesium ion binding"/>
    <property type="evidence" value="ECO:0007669"/>
    <property type="project" value="TreeGrafter"/>
</dbReference>
<evidence type="ECO:0000256" key="2">
    <source>
        <dbReference type="ARBA" id="ARBA00009765"/>
    </source>
</evidence>
<dbReference type="GO" id="GO:0005886">
    <property type="term" value="C:plasma membrane"/>
    <property type="evidence" value="ECO:0007669"/>
    <property type="project" value="UniProtKB-SubCell"/>
</dbReference>
<protein>
    <recommendedName>
        <fullName evidence="8">Magnesium transport protein CorA</fullName>
    </recommendedName>
</protein>
<dbReference type="PANTHER" id="PTHR46494">
    <property type="entry name" value="CORA FAMILY METAL ION TRANSPORTER (EUROFUNG)"/>
    <property type="match status" value="1"/>
</dbReference>
<dbReference type="FunFam" id="3.30.460.20:FF:000008">
    <property type="entry name" value="Cobalt/magnesium transport protein CorA"/>
    <property type="match status" value="1"/>
</dbReference>